<dbReference type="InterPro" id="IPR003340">
    <property type="entry name" value="B3_DNA-bd"/>
</dbReference>
<dbReference type="Gene3D" id="2.40.330.10">
    <property type="entry name" value="DNA-binding pseudobarrel domain"/>
    <property type="match status" value="1"/>
</dbReference>
<keyword evidence="2" id="KW-0805">Transcription regulation</keyword>
<dbReference type="CDD" id="cd10017">
    <property type="entry name" value="B3_DNA"/>
    <property type="match status" value="1"/>
</dbReference>
<dbReference type="EMBL" id="JACEIK010000013">
    <property type="protein sequence ID" value="MCD7446394.1"/>
    <property type="molecule type" value="Genomic_DNA"/>
</dbReference>
<comment type="caution">
    <text evidence="7">The sequence shown here is derived from an EMBL/GenBank/DDBJ whole genome shotgun (WGS) entry which is preliminary data.</text>
</comment>
<evidence type="ECO:0000259" key="6">
    <source>
        <dbReference type="PROSITE" id="PS50863"/>
    </source>
</evidence>
<keyword evidence="3" id="KW-0238">DNA-binding</keyword>
<dbReference type="PROSITE" id="PS50863">
    <property type="entry name" value="B3"/>
    <property type="match status" value="1"/>
</dbReference>
<dbReference type="SUPFAM" id="SSF101936">
    <property type="entry name" value="DNA-binding pseudobarrel domain"/>
    <property type="match status" value="1"/>
</dbReference>
<comment type="subcellular location">
    <subcellularLocation>
        <location evidence="1">Nucleus</location>
    </subcellularLocation>
</comment>
<evidence type="ECO:0000256" key="2">
    <source>
        <dbReference type="ARBA" id="ARBA00023015"/>
    </source>
</evidence>
<feature type="domain" description="TF-B3" evidence="6">
    <location>
        <begin position="46"/>
        <end position="140"/>
    </location>
</feature>
<evidence type="ECO:0000313" key="8">
    <source>
        <dbReference type="Proteomes" id="UP000823775"/>
    </source>
</evidence>
<evidence type="ECO:0000256" key="1">
    <source>
        <dbReference type="ARBA" id="ARBA00004123"/>
    </source>
</evidence>
<sequence>MEFDVSIFNLSNCDREYAEYLQEEEVIAAAHTVEEAASHNPVGQSQFVCTVKQYCLSNGYLRIPNKFAKANGLTNKECSLIIRDERQRSWTLKIYTSCSHVNVGGRWGEFCAANYINVGDQIMFEVVTNGEQPIWKFHDISTPALLKRLPRILNSKRLPKQFAMANGLINKKCGLIIRDERQRSWNLKKAHNSIVHILGGWSNLALK</sequence>
<keyword evidence="5" id="KW-0539">Nucleus</keyword>
<accession>A0ABS8RLA5</accession>
<dbReference type="Pfam" id="PF02362">
    <property type="entry name" value="B3"/>
    <property type="match status" value="1"/>
</dbReference>
<reference evidence="7 8" key="1">
    <citation type="journal article" date="2021" name="BMC Genomics">
        <title>Datura genome reveals duplications of psychoactive alkaloid biosynthetic genes and high mutation rate following tissue culture.</title>
        <authorList>
            <person name="Rajewski A."/>
            <person name="Carter-House D."/>
            <person name="Stajich J."/>
            <person name="Litt A."/>
        </authorList>
    </citation>
    <scope>NUCLEOTIDE SEQUENCE [LARGE SCALE GENOMIC DNA]</scope>
    <source>
        <strain evidence="7">AR-01</strain>
    </source>
</reference>
<name>A0ABS8RLA5_DATST</name>
<keyword evidence="4" id="KW-0804">Transcription</keyword>
<evidence type="ECO:0000256" key="3">
    <source>
        <dbReference type="ARBA" id="ARBA00023125"/>
    </source>
</evidence>
<evidence type="ECO:0000313" key="7">
    <source>
        <dbReference type="EMBL" id="MCD7446394.1"/>
    </source>
</evidence>
<proteinExistence type="predicted"/>
<evidence type="ECO:0000256" key="5">
    <source>
        <dbReference type="ARBA" id="ARBA00023242"/>
    </source>
</evidence>
<dbReference type="SMART" id="SM01019">
    <property type="entry name" value="B3"/>
    <property type="match status" value="1"/>
</dbReference>
<gene>
    <name evidence="7" type="ORF">HAX54_006002</name>
</gene>
<evidence type="ECO:0000256" key="4">
    <source>
        <dbReference type="ARBA" id="ARBA00023163"/>
    </source>
</evidence>
<dbReference type="Proteomes" id="UP000823775">
    <property type="component" value="Unassembled WGS sequence"/>
</dbReference>
<dbReference type="PANTHER" id="PTHR31674">
    <property type="entry name" value="B3 DOMAIN-CONTAINING PROTEIN REM-LIKE 3-RELATED"/>
    <property type="match status" value="1"/>
</dbReference>
<dbReference type="PANTHER" id="PTHR31674:SF91">
    <property type="entry name" value="B3 DOMAIN-CONTAINING PROTEIN REM10-LIKE ISOFORM X1"/>
    <property type="match status" value="1"/>
</dbReference>
<protein>
    <recommendedName>
        <fullName evidence="6">TF-B3 domain-containing protein</fullName>
    </recommendedName>
</protein>
<dbReference type="InterPro" id="IPR039218">
    <property type="entry name" value="REM_fam"/>
</dbReference>
<organism evidence="7 8">
    <name type="scientific">Datura stramonium</name>
    <name type="common">Jimsonweed</name>
    <name type="synonym">Common thornapple</name>
    <dbReference type="NCBI Taxonomy" id="4076"/>
    <lineage>
        <taxon>Eukaryota</taxon>
        <taxon>Viridiplantae</taxon>
        <taxon>Streptophyta</taxon>
        <taxon>Embryophyta</taxon>
        <taxon>Tracheophyta</taxon>
        <taxon>Spermatophyta</taxon>
        <taxon>Magnoliopsida</taxon>
        <taxon>eudicotyledons</taxon>
        <taxon>Gunneridae</taxon>
        <taxon>Pentapetalae</taxon>
        <taxon>asterids</taxon>
        <taxon>lamiids</taxon>
        <taxon>Solanales</taxon>
        <taxon>Solanaceae</taxon>
        <taxon>Solanoideae</taxon>
        <taxon>Datureae</taxon>
        <taxon>Datura</taxon>
    </lineage>
</organism>
<keyword evidence="8" id="KW-1185">Reference proteome</keyword>
<dbReference type="InterPro" id="IPR015300">
    <property type="entry name" value="DNA-bd_pseudobarrel_sf"/>
</dbReference>